<reference evidence="2 3" key="1">
    <citation type="journal article" date="2021" name="Elife">
        <title>Chloroplast acquisition without the gene transfer in kleptoplastic sea slugs, Plakobranchus ocellatus.</title>
        <authorList>
            <person name="Maeda T."/>
            <person name="Takahashi S."/>
            <person name="Yoshida T."/>
            <person name="Shimamura S."/>
            <person name="Takaki Y."/>
            <person name="Nagai Y."/>
            <person name="Toyoda A."/>
            <person name="Suzuki Y."/>
            <person name="Arimoto A."/>
            <person name="Ishii H."/>
            <person name="Satoh N."/>
            <person name="Nishiyama T."/>
            <person name="Hasebe M."/>
            <person name="Maruyama T."/>
            <person name="Minagawa J."/>
            <person name="Obokata J."/>
            <person name="Shigenobu S."/>
        </authorList>
    </citation>
    <scope>NUCLEOTIDE SEQUENCE [LARGE SCALE GENOMIC DNA]</scope>
</reference>
<protein>
    <recommendedName>
        <fullName evidence="4">Ig-like domain-containing protein</fullName>
    </recommendedName>
</protein>
<organism evidence="2 3">
    <name type="scientific">Elysia marginata</name>
    <dbReference type="NCBI Taxonomy" id="1093978"/>
    <lineage>
        <taxon>Eukaryota</taxon>
        <taxon>Metazoa</taxon>
        <taxon>Spiralia</taxon>
        <taxon>Lophotrochozoa</taxon>
        <taxon>Mollusca</taxon>
        <taxon>Gastropoda</taxon>
        <taxon>Heterobranchia</taxon>
        <taxon>Euthyneura</taxon>
        <taxon>Panpulmonata</taxon>
        <taxon>Sacoglossa</taxon>
        <taxon>Placobranchoidea</taxon>
        <taxon>Plakobranchidae</taxon>
        <taxon>Elysia</taxon>
    </lineage>
</organism>
<proteinExistence type="predicted"/>
<evidence type="ECO:0008006" key="4">
    <source>
        <dbReference type="Google" id="ProtNLM"/>
    </source>
</evidence>
<evidence type="ECO:0000313" key="3">
    <source>
        <dbReference type="Proteomes" id="UP000762676"/>
    </source>
</evidence>
<keyword evidence="3" id="KW-1185">Reference proteome</keyword>
<evidence type="ECO:0000256" key="1">
    <source>
        <dbReference type="SAM" id="SignalP"/>
    </source>
</evidence>
<feature type="non-terminal residue" evidence="2">
    <location>
        <position position="121"/>
    </location>
</feature>
<dbReference type="AlphaFoldDB" id="A0AAV4FIX0"/>
<comment type="caution">
    <text evidence="2">The sequence shown here is derived from an EMBL/GenBank/DDBJ whole genome shotgun (WGS) entry which is preliminary data.</text>
</comment>
<sequence length="121" mass="13109">MLLIFLVLLLCCWTPVEPSCGPIKEGQSTTLTCEVNTARCSGSVFAIWRIEETGSSDIASCGSHLCGGFYSSEFPTTISSTRTTLNIKSVSRVTPFNMETKWSCSPCGRGHSIVCGKLQVY</sequence>
<gene>
    <name evidence="2" type="ORF">ElyMa_005717200</name>
</gene>
<feature type="chain" id="PRO_5043763915" description="Ig-like domain-containing protein" evidence="1">
    <location>
        <begin position="19"/>
        <end position="121"/>
    </location>
</feature>
<accession>A0AAV4FIX0</accession>
<feature type="signal peptide" evidence="1">
    <location>
        <begin position="1"/>
        <end position="18"/>
    </location>
</feature>
<dbReference type="Proteomes" id="UP000762676">
    <property type="component" value="Unassembled WGS sequence"/>
</dbReference>
<evidence type="ECO:0000313" key="2">
    <source>
        <dbReference type="EMBL" id="GFR72879.1"/>
    </source>
</evidence>
<name>A0AAV4FIX0_9GAST</name>
<dbReference type="EMBL" id="BMAT01011442">
    <property type="protein sequence ID" value="GFR72879.1"/>
    <property type="molecule type" value="Genomic_DNA"/>
</dbReference>
<keyword evidence="1" id="KW-0732">Signal</keyword>